<proteinExistence type="inferred from homology"/>
<evidence type="ECO:0000256" key="3">
    <source>
        <dbReference type="ARBA" id="ARBA00004637"/>
    </source>
</evidence>
<evidence type="ECO:0000313" key="18">
    <source>
        <dbReference type="EMBL" id="KAA0156872.1"/>
    </source>
</evidence>
<keyword evidence="13 16" id="KW-1015">Disulfide bond</keyword>
<dbReference type="AlphaFoldDB" id="A0A5A8CI06"/>
<evidence type="ECO:0000256" key="11">
    <source>
        <dbReference type="ARBA" id="ARBA00023128"/>
    </source>
</evidence>
<evidence type="ECO:0000256" key="6">
    <source>
        <dbReference type="ARBA" id="ARBA00013482"/>
    </source>
</evidence>
<comment type="similarity">
    <text evidence="4">Belongs to the complex I NDUFS5 subunit family.</text>
</comment>
<evidence type="ECO:0000313" key="24">
    <source>
        <dbReference type="Proteomes" id="UP000325113"/>
    </source>
</evidence>
<keyword evidence="22" id="KW-1185">Reference proteome</keyword>
<evidence type="ECO:0000256" key="14">
    <source>
        <dbReference type="ARBA" id="ARBA00031222"/>
    </source>
</evidence>
<evidence type="ECO:0000256" key="16">
    <source>
        <dbReference type="PIRSR" id="PIRSR619342-50"/>
    </source>
</evidence>
<keyword evidence="10" id="KW-0249">Electron transport</keyword>
<evidence type="ECO:0000256" key="15">
    <source>
        <dbReference type="ARBA" id="ARBA00032739"/>
    </source>
</evidence>
<keyword evidence="7" id="KW-0813">Transport</keyword>
<evidence type="ECO:0000256" key="2">
    <source>
        <dbReference type="ARBA" id="ARBA00004569"/>
    </source>
</evidence>
<dbReference type="EMBL" id="VLTL01000033">
    <property type="protein sequence ID" value="KAA0167535.1"/>
    <property type="molecule type" value="Genomic_DNA"/>
</dbReference>
<dbReference type="Proteomes" id="UP000324907">
    <property type="component" value="Unassembled WGS sequence"/>
</dbReference>
<evidence type="ECO:0000256" key="9">
    <source>
        <dbReference type="ARBA" id="ARBA00022792"/>
    </source>
</evidence>
<feature type="disulfide bond" evidence="16">
    <location>
        <begin position="14"/>
        <end position="44"/>
    </location>
</feature>
<dbReference type="PANTHER" id="PTHR15224:SF1">
    <property type="entry name" value="NADH DEHYDROGENASE [UBIQUINONE] IRON-SULFUR PROTEIN 5"/>
    <property type="match status" value="1"/>
</dbReference>
<evidence type="ECO:0000313" key="17">
    <source>
        <dbReference type="EMBL" id="KAA0151471.1"/>
    </source>
</evidence>
<evidence type="ECO:0000256" key="10">
    <source>
        <dbReference type="ARBA" id="ARBA00022982"/>
    </source>
</evidence>
<reference evidence="21 22" key="1">
    <citation type="submission" date="2019-07" db="EMBL/GenBank/DDBJ databases">
        <title>Genomes of Cafeteria roenbergensis.</title>
        <authorList>
            <person name="Fischer M.G."/>
            <person name="Hackl T."/>
            <person name="Roman M."/>
        </authorList>
    </citation>
    <scope>NUCLEOTIDE SEQUENCE [LARGE SCALE GENOMIC DNA]</scope>
    <source>
        <strain evidence="18 22">BVI</strain>
        <strain evidence="17 24">Cflag</strain>
        <strain evidence="19 21">E4-10P</strain>
        <strain evidence="20 23">RCC970-E3</strain>
    </source>
</reference>
<dbReference type="EMBL" id="VLTN01000003">
    <property type="protein sequence ID" value="KAA0156872.1"/>
    <property type="molecule type" value="Genomic_DNA"/>
</dbReference>
<dbReference type="GO" id="GO:0005743">
    <property type="term" value="C:mitochondrial inner membrane"/>
    <property type="evidence" value="ECO:0007669"/>
    <property type="project" value="UniProtKB-SubCell"/>
</dbReference>
<name>A0A5A8CI06_CAFRO</name>
<keyword evidence="8" id="KW-0679">Respiratory chain</keyword>
<keyword evidence="9" id="KW-0999">Mitochondrion inner membrane</keyword>
<evidence type="ECO:0000313" key="19">
    <source>
        <dbReference type="EMBL" id="KAA0161005.1"/>
    </source>
</evidence>
<keyword evidence="12" id="KW-0472">Membrane</keyword>
<gene>
    <name evidence="19" type="ORF">FNF27_08201</name>
    <name evidence="20" type="ORF">FNF28_02749</name>
    <name evidence="18" type="ORF">FNF29_00981</name>
    <name evidence="17" type="ORF">FNF31_06815</name>
</gene>
<comment type="function">
    <text evidence="1">Accessory subunit of the mitochondrial membrane respiratory chain NADH dehydrogenase (Complex I), that is believed not to be involved in catalysis. Complex I functions in the transfer of electrons from NADH to the respiratory chain. The immediate electron acceptor for the enzyme is believed to be ubiquinone.</text>
</comment>
<comment type="subunit">
    <text evidence="5">Mammalian complex I is composed of 45 different subunits. This is a component of the iron-sulfur (IP) fragment of the enzyme.</text>
</comment>
<evidence type="ECO:0000256" key="8">
    <source>
        <dbReference type="ARBA" id="ARBA00022660"/>
    </source>
</evidence>
<dbReference type="EMBL" id="VLTO01000146">
    <property type="protein sequence ID" value="KAA0161005.1"/>
    <property type="molecule type" value="Genomic_DNA"/>
</dbReference>
<dbReference type="GO" id="GO:0032981">
    <property type="term" value="P:mitochondrial respiratory chain complex I assembly"/>
    <property type="evidence" value="ECO:0007669"/>
    <property type="project" value="TreeGrafter"/>
</dbReference>
<sequence>MASGVGFFGGVSQCYDLWHSFAECHKSAARPAECKLHHADFQECLHKRKQKLRMAKAMMHITDEAARKDGSAHGGGHH</sequence>
<dbReference type="Proteomes" id="UP000323011">
    <property type="component" value="Unassembled WGS sequence"/>
</dbReference>
<evidence type="ECO:0000256" key="7">
    <source>
        <dbReference type="ARBA" id="ARBA00022448"/>
    </source>
</evidence>
<dbReference type="GO" id="GO:0005758">
    <property type="term" value="C:mitochondrial intermembrane space"/>
    <property type="evidence" value="ECO:0007669"/>
    <property type="project" value="UniProtKB-SubCell"/>
</dbReference>
<evidence type="ECO:0000313" key="22">
    <source>
        <dbReference type="Proteomes" id="UP000323011"/>
    </source>
</evidence>
<evidence type="ECO:0000256" key="12">
    <source>
        <dbReference type="ARBA" id="ARBA00023136"/>
    </source>
</evidence>
<evidence type="ECO:0000313" key="23">
    <source>
        <dbReference type="Proteomes" id="UP000324907"/>
    </source>
</evidence>
<evidence type="ECO:0000256" key="4">
    <source>
        <dbReference type="ARBA" id="ARBA00007372"/>
    </source>
</evidence>
<dbReference type="EMBL" id="VLTM01000114">
    <property type="protein sequence ID" value="KAA0151471.1"/>
    <property type="molecule type" value="Genomic_DNA"/>
</dbReference>
<comment type="subcellular location">
    <subcellularLocation>
        <location evidence="3">Mitochondrion inner membrane</location>
        <topology evidence="3">Peripheral membrane protein</topology>
    </subcellularLocation>
    <subcellularLocation>
        <location evidence="2">Mitochondrion intermembrane space</location>
    </subcellularLocation>
</comment>
<evidence type="ECO:0000313" key="20">
    <source>
        <dbReference type="EMBL" id="KAA0167535.1"/>
    </source>
</evidence>
<dbReference type="InterPro" id="IPR019342">
    <property type="entry name" value="NADH_UbQ_OxRdtase_FeS-su5"/>
</dbReference>
<evidence type="ECO:0000256" key="13">
    <source>
        <dbReference type="ARBA" id="ARBA00023157"/>
    </source>
</evidence>
<dbReference type="Proteomes" id="UP000325113">
    <property type="component" value="Unassembled WGS sequence"/>
</dbReference>
<evidence type="ECO:0000256" key="1">
    <source>
        <dbReference type="ARBA" id="ARBA00003195"/>
    </source>
</evidence>
<protein>
    <recommendedName>
        <fullName evidence="6">NADH dehydrogenase [ubiquinone] iron-sulfur protein 5</fullName>
    </recommendedName>
    <alternativeName>
        <fullName evidence="14">Complex I-15 kDa</fullName>
    </alternativeName>
    <alternativeName>
        <fullName evidence="15">NADH-ubiquinone oxidoreductase 15 kDa subunit</fullName>
    </alternativeName>
</protein>
<comment type="caution">
    <text evidence="17">The sequence shown here is derived from an EMBL/GenBank/DDBJ whole genome shotgun (WGS) entry which is preliminary data.</text>
</comment>
<keyword evidence="11" id="KW-0496">Mitochondrion</keyword>
<organism evidence="17 24">
    <name type="scientific">Cafeteria roenbergensis</name>
    <name type="common">Marine flagellate</name>
    <dbReference type="NCBI Taxonomy" id="33653"/>
    <lineage>
        <taxon>Eukaryota</taxon>
        <taxon>Sar</taxon>
        <taxon>Stramenopiles</taxon>
        <taxon>Bigyra</taxon>
        <taxon>Opalozoa</taxon>
        <taxon>Bicosoecida</taxon>
        <taxon>Cafeteriaceae</taxon>
        <taxon>Cafeteria</taxon>
    </lineage>
</organism>
<dbReference type="Proteomes" id="UP000322899">
    <property type="component" value="Unassembled WGS sequence"/>
</dbReference>
<evidence type="ECO:0000313" key="21">
    <source>
        <dbReference type="Proteomes" id="UP000322899"/>
    </source>
</evidence>
<dbReference type="OrthoDB" id="9992197at2759"/>
<feature type="disulfide bond" evidence="16">
    <location>
        <begin position="24"/>
        <end position="34"/>
    </location>
</feature>
<dbReference type="PANTHER" id="PTHR15224">
    <property type="entry name" value="NADH DEHYDROGENASE [UBIQUINONE] IRON-SULFUR PROTEIN 5"/>
    <property type="match status" value="1"/>
</dbReference>
<accession>A0A5A8CI06</accession>
<evidence type="ECO:0000256" key="5">
    <source>
        <dbReference type="ARBA" id="ARBA00011261"/>
    </source>
</evidence>